<organism evidence="8 9">
    <name type="scientific">Jiella mangrovi</name>
    <dbReference type="NCBI Taxonomy" id="2821407"/>
    <lineage>
        <taxon>Bacteria</taxon>
        <taxon>Pseudomonadati</taxon>
        <taxon>Pseudomonadota</taxon>
        <taxon>Alphaproteobacteria</taxon>
        <taxon>Hyphomicrobiales</taxon>
        <taxon>Aurantimonadaceae</taxon>
        <taxon>Jiella</taxon>
    </lineage>
</organism>
<dbReference type="PROSITE" id="PS50893">
    <property type="entry name" value="ABC_TRANSPORTER_2"/>
    <property type="match status" value="1"/>
</dbReference>
<gene>
    <name evidence="8" type="ORF">J6595_14750</name>
</gene>
<dbReference type="Pfam" id="PF00005">
    <property type="entry name" value="ABC_tran"/>
    <property type="match status" value="1"/>
</dbReference>
<name>A0ABS4BJA7_9HYPH</name>
<dbReference type="SMART" id="SM00382">
    <property type="entry name" value="AAA"/>
    <property type="match status" value="1"/>
</dbReference>
<proteinExistence type="inferred from homology"/>
<comment type="similarity">
    <text evidence="2">Belongs to the ABC transporter superfamily.</text>
</comment>
<dbReference type="InterPro" id="IPR027417">
    <property type="entry name" value="P-loop_NTPase"/>
</dbReference>
<dbReference type="PANTHER" id="PTHR43776:SF7">
    <property type="entry name" value="D,D-DIPEPTIDE TRANSPORT ATP-BINDING PROTEIN DDPF-RELATED"/>
    <property type="match status" value="1"/>
</dbReference>
<sequence length="390" mass="42388">MAPLTQNGQAPTGRRGPTAPPPILEASGLVKHFGGKRMLLKRSPLVRAVNGISMSVKEGETLAVVGESGCGKSTLGRLLIRLLEPSAGDVIYRGRNLGNLTPDELRRLRGELQIIFQDPFASLNPRMSVSDIVSEPIWLKGGSSRGERRDKVVEILRTVGLRPDMASRYPHEFSGGQRQRIGVARALASDPRLILGDEPVSALDVSIQAQIVNLLEELKERLKLTLIIVAHDLAVIRHMSDRVAVMYLGEVVELATTDTLYDAPLHPYTQALFAAIPQASAVARHSIKPLDGDVPSPTNPPSGCKFHTRCPHAKPLCNEARPQLEAVEGGRRVACHFWREIAAAGSDPRPIARPSARLEKRLALYTACQAGRAELLSHRSSTPTAKDQTC</sequence>
<dbReference type="Gene3D" id="3.40.50.300">
    <property type="entry name" value="P-loop containing nucleotide triphosphate hydrolases"/>
    <property type="match status" value="1"/>
</dbReference>
<dbReference type="InterPro" id="IPR017871">
    <property type="entry name" value="ABC_transporter-like_CS"/>
</dbReference>
<comment type="caution">
    <text evidence="8">The sequence shown here is derived from an EMBL/GenBank/DDBJ whole genome shotgun (WGS) entry which is preliminary data.</text>
</comment>
<evidence type="ECO:0000256" key="2">
    <source>
        <dbReference type="ARBA" id="ARBA00005417"/>
    </source>
</evidence>
<dbReference type="PROSITE" id="PS00211">
    <property type="entry name" value="ABC_TRANSPORTER_1"/>
    <property type="match status" value="1"/>
</dbReference>
<evidence type="ECO:0000313" key="9">
    <source>
        <dbReference type="Proteomes" id="UP000678276"/>
    </source>
</evidence>
<evidence type="ECO:0000256" key="3">
    <source>
        <dbReference type="ARBA" id="ARBA00022448"/>
    </source>
</evidence>
<keyword evidence="3" id="KW-0813">Transport</keyword>
<dbReference type="NCBIfam" id="TIGR01727">
    <property type="entry name" value="oligo_HPY"/>
    <property type="match status" value="1"/>
</dbReference>
<comment type="subcellular location">
    <subcellularLocation>
        <location evidence="1">Cell inner membrane</location>
        <topology evidence="1">Peripheral membrane protein</topology>
    </subcellularLocation>
</comment>
<dbReference type="PANTHER" id="PTHR43776">
    <property type="entry name" value="TRANSPORT ATP-BINDING PROTEIN"/>
    <property type="match status" value="1"/>
</dbReference>
<dbReference type="InterPro" id="IPR013563">
    <property type="entry name" value="Oligopep_ABC_C"/>
</dbReference>
<evidence type="ECO:0000256" key="5">
    <source>
        <dbReference type="ARBA" id="ARBA00022840"/>
    </source>
</evidence>
<feature type="domain" description="ABC transporter" evidence="7">
    <location>
        <begin position="24"/>
        <end position="273"/>
    </location>
</feature>
<dbReference type="InterPro" id="IPR050319">
    <property type="entry name" value="ABC_transp_ATP-bind"/>
</dbReference>
<evidence type="ECO:0000259" key="7">
    <source>
        <dbReference type="PROSITE" id="PS50893"/>
    </source>
</evidence>
<protein>
    <submittedName>
        <fullName evidence="8">ATP-binding cassette domain-containing protein</fullName>
    </submittedName>
</protein>
<evidence type="ECO:0000313" key="8">
    <source>
        <dbReference type="EMBL" id="MBP0616842.1"/>
    </source>
</evidence>
<dbReference type="SUPFAM" id="SSF52540">
    <property type="entry name" value="P-loop containing nucleoside triphosphate hydrolases"/>
    <property type="match status" value="1"/>
</dbReference>
<dbReference type="InterPro" id="IPR003439">
    <property type="entry name" value="ABC_transporter-like_ATP-bd"/>
</dbReference>
<dbReference type="Pfam" id="PF08352">
    <property type="entry name" value="oligo_HPY"/>
    <property type="match status" value="1"/>
</dbReference>
<dbReference type="GO" id="GO:0005524">
    <property type="term" value="F:ATP binding"/>
    <property type="evidence" value="ECO:0007669"/>
    <property type="project" value="UniProtKB-KW"/>
</dbReference>
<evidence type="ECO:0000256" key="6">
    <source>
        <dbReference type="SAM" id="MobiDB-lite"/>
    </source>
</evidence>
<evidence type="ECO:0000256" key="4">
    <source>
        <dbReference type="ARBA" id="ARBA00022741"/>
    </source>
</evidence>
<feature type="region of interest" description="Disordered" evidence="6">
    <location>
        <begin position="1"/>
        <end position="22"/>
    </location>
</feature>
<dbReference type="InterPro" id="IPR003593">
    <property type="entry name" value="AAA+_ATPase"/>
</dbReference>
<accession>A0ABS4BJA7</accession>
<evidence type="ECO:0000256" key="1">
    <source>
        <dbReference type="ARBA" id="ARBA00004417"/>
    </source>
</evidence>
<keyword evidence="5 8" id="KW-0067">ATP-binding</keyword>
<keyword evidence="9" id="KW-1185">Reference proteome</keyword>
<reference evidence="8 9" key="1">
    <citation type="submission" date="2021-04" db="EMBL/GenBank/DDBJ databases">
        <title>Whole genome sequence of Jiella sp. KSK16Y-1.</title>
        <authorList>
            <person name="Tuo L."/>
        </authorList>
    </citation>
    <scope>NUCLEOTIDE SEQUENCE [LARGE SCALE GENOMIC DNA]</scope>
    <source>
        <strain evidence="8 9">KSK16Y-1</strain>
    </source>
</reference>
<dbReference type="CDD" id="cd03257">
    <property type="entry name" value="ABC_NikE_OppD_transporters"/>
    <property type="match status" value="1"/>
</dbReference>
<dbReference type="EMBL" id="JAGJCF010000011">
    <property type="protein sequence ID" value="MBP0616842.1"/>
    <property type="molecule type" value="Genomic_DNA"/>
</dbReference>
<dbReference type="Proteomes" id="UP000678276">
    <property type="component" value="Unassembled WGS sequence"/>
</dbReference>
<keyword evidence="4" id="KW-0547">Nucleotide-binding</keyword>